<feature type="domain" description="CP-type G" evidence="5">
    <location>
        <begin position="109"/>
        <end position="269"/>
    </location>
</feature>
<dbReference type="InterPro" id="IPR012340">
    <property type="entry name" value="NA-bd_OB-fold"/>
</dbReference>
<dbReference type="HAMAP" id="MF_01820">
    <property type="entry name" value="GTPase_RsgA"/>
    <property type="match status" value="1"/>
</dbReference>
<dbReference type="STRING" id="1249627.D779_2831"/>
<feature type="binding site" evidence="3">
    <location>
        <position position="298"/>
    </location>
    <ligand>
        <name>Zn(2+)</name>
        <dbReference type="ChEBI" id="CHEBI:29105"/>
    </ligand>
</feature>
<dbReference type="GO" id="GO:0019843">
    <property type="term" value="F:rRNA binding"/>
    <property type="evidence" value="ECO:0007669"/>
    <property type="project" value="UniProtKB-KW"/>
</dbReference>
<dbReference type="PANTHER" id="PTHR32120">
    <property type="entry name" value="SMALL RIBOSOMAL SUBUNIT BIOGENESIS GTPASE RSGA"/>
    <property type="match status" value="1"/>
</dbReference>
<evidence type="ECO:0000259" key="4">
    <source>
        <dbReference type="PROSITE" id="PS50936"/>
    </source>
</evidence>
<keyword evidence="3" id="KW-0378">Hydrolase</keyword>
<feature type="domain" description="EngC GTPase" evidence="4">
    <location>
        <begin position="118"/>
        <end position="267"/>
    </location>
</feature>
<keyword evidence="7" id="KW-1185">Reference proteome</keyword>
<dbReference type="AlphaFoldDB" id="W9VUU6"/>
<dbReference type="PROSITE" id="PS50936">
    <property type="entry name" value="ENGC_GTPASE"/>
    <property type="match status" value="1"/>
</dbReference>
<keyword evidence="3" id="KW-0862">Zinc</keyword>
<dbReference type="InterPro" id="IPR030378">
    <property type="entry name" value="G_CP_dom"/>
</dbReference>
<dbReference type="RefSeq" id="WP_043755408.1">
    <property type="nucleotide sequence ID" value="NZ_AONC01000045.1"/>
</dbReference>
<evidence type="ECO:0000256" key="2">
    <source>
        <dbReference type="ARBA" id="ARBA00023134"/>
    </source>
</evidence>
<comment type="function">
    <text evidence="3">One of several proteins that assist in the late maturation steps of the functional core of the 30S ribosomal subunit. Helps release RbfA from mature subunits. May play a role in the assembly of ribosomal proteins into the subunit. Circularly permuted GTPase that catalyzes slow GTP hydrolysis, GTPase activity is stimulated by the 30S ribosomal subunit.</text>
</comment>
<name>W9VUU6_9GAMM</name>
<dbReference type="PROSITE" id="PS51721">
    <property type="entry name" value="G_CP"/>
    <property type="match status" value="1"/>
</dbReference>
<dbReference type="Pfam" id="PF03193">
    <property type="entry name" value="RsgA_GTPase"/>
    <property type="match status" value="1"/>
</dbReference>
<dbReference type="EMBL" id="AONC01000045">
    <property type="protein sequence ID" value="EXJ14160.1"/>
    <property type="molecule type" value="Genomic_DNA"/>
</dbReference>
<protein>
    <recommendedName>
        <fullName evidence="3">Small ribosomal subunit biogenesis GTPase RsgA</fullName>
        <ecNumber evidence="3">3.6.1.-</ecNumber>
    </recommendedName>
</protein>
<comment type="similarity">
    <text evidence="3">Belongs to the TRAFAC class YlqF/YawG GTPase family. RsgA subfamily.</text>
</comment>
<feature type="binding site" evidence="3">
    <location>
        <position position="293"/>
    </location>
    <ligand>
        <name>Zn(2+)</name>
        <dbReference type="ChEBI" id="CHEBI:29105"/>
    </ligand>
</feature>
<dbReference type="Gene3D" id="3.40.50.300">
    <property type="entry name" value="P-loop containing nucleotide triphosphate hydrolases"/>
    <property type="match status" value="1"/>
</dbReference>
<keyword evidence="3" id="KW-0479">Metal-binding</keyword>
<comment type="cofactor">
    <cofactor evidence="3">
        <name>Zn(2+)</name>
        <dbReference type="ChEBI" id="CHEBI:29105"/>
    </cofactor>
    <text evidence="3">Binds 1 zinc ion per subunit.</text>
</comment>
<keyword evidence="3" id="KW-0963">Cytoplasm</keyword>
<evidence type="ECO:0000259" key="5">
    <source>
        <dbReference type="PROSITE" id="PS51721"/>
    </source>
</evidence>
<gene>
    <name evidence="3" type="primary">rsgA</name>
    <name evidence="6" type="ORF">D779_2831</name>
</gene>
<dbReference type="PANTHER" id="PTHR32120:SF11">
    <property type="entry name" value="SMALL RIBOSOMAL SUBUNIT BIOGENESIS GTPASE RSGA 1, MITOCHONDRIAL-RELATED"/>
    <property type="match status" value="1"/>
</dbReference>
<dbReference type="GO" id="GO:0046872">
    <property type="term" value="F:metal ion binding"/>
    <property type="evidence" value="ECO:0007669"/>
    <property type="project" value="UniProtKB-KW"/>
</dbReference>
<evidence type="ECO:0000313" key="6">
    <source>
        <dbReference type="EMBL" id="EXJ14160.1"/>
    </source>
</evidence>
<comment type="subunit">
    <text evidence="3">Monomer. Associates with 30S ribosomal subunit, binds 16S rRNA.</text>
</comment>
<dbReference type="Gene3D" id="2.40.50.140">
    <property type="entry name" value="Nucleic acid-binding proteins"/>
    <property type="match status" value="1"/>
</dbReference>
<evidence type="ECO:0000256" key="3">
    <source>
        <dbReference type="HAMAP-Rule" id="MF_01820"/>
    </source>
</evidence>
<dbReference type="InterPro" id="IPR004881">
    <property type="entry name" value="Ribosome_biogen_GTPase_RsgA"/>
</dbReference>
<dbReference type="OrthoDB" id="9809485at2"/>
<keyword evidence="3" id="KW-0690">Ribosome biogenesis</keyword>
<keyword evidence="1 3" id="KW-0547">Nucleotide-binding</keyword>
<dbReference type="NCBIfam" id="TIGR00157">
    <property type="entry name" value="ribosome small subunit-dependent GTPase A"/>
    <property type="match status" value="1"/>
</dbReference>
<accession>W9VUU6</accession>
<dbReference type="SUPFAM" id="SSF52540">
    <property type="entry name" value="P-loop containing nucleoside triphosphate hydrolases"/>
    <property type="match status" value="1"/>
</dbReference>
<dbReference type="PATRIC" id="fig|1249627.3.peg.2996"/>
<dbReference type="SUPFAM" id="SSF50249">
    <property type="entry name" value="Nucleic acid-binding proteins"/>
    <property type="match status" value="1"/>
</dbReference>
<dbReference type="GO" id="GO:0042274">
    <property type="term" value="P:ribosomal small subunit biogenesis"/>
    <property type="evidence" value="ECO:0007669"/>
    <property type="project" value="UniProtKB-UniRule"/>
</dbReference>
<feature type="binding site" evidence="3">
    <location>
        <position position="306"/>
    </location>
    <ligand>
        <name>Zn(2+)</name>
        <dbReference type="ChEBI" id="CHEBI:29105"/>
    </ligand>
</feature>
<evidence type="ECO:0000313" key="7">
    <source>
        <dbReference type="Proteomes" id="UP000019460"/>
    </source>
</evidence>
<dbReference type="GO" id="GO:0003924">
    <property type="term" value="F:GTPase activity"/>
    <property type="evidence" value="ECO:0007669"/>
    <property type="project" value="UniProtKB-UniRule"/>
</dbReference>
<feature type="binding site" evidence="3">
    <location>
        <begin position="211"/>
        <end position="219"/>
    </location>
    <ligand>
        <name>GTP</name>
        <dbReference type="ChEBI" id="CHEBI:37565"/>
    </ligand>
</feature>
<keyword evidence="3" id="KW-0699">rRNA-binding</keyword>
<feature type="binding site" evidence="3">
    <location>
        <position position="300"/>
    </location>
    <ligand>
        <name>Zn(2+)</name>
        <dbReference type="ChEBI" id="CHEBI:29105"/>
    </ligand>
</feature>
<keyword evidence="3" id="KW-0694">RNA-binding</keyword>
<dbReference type="InterPro" id="IPR027417">
    <property type="entry name" value="P-loop_NTPase"/>
</dbReference>
<sequence length="336" mass="37013">MPKRRLSERQIERIRTIQERRRERLATRADAALAEFDAHSEPMEGRVVVRHGANLAVEDGKGRIHHCLSRQNIGHPVCGDLVVWQSTGEDQGVVTAIQPRATVLSRPDFNGRDKPLAANLSQLVILIAPEPEPSGYLVDQYLVAAELIGVQPLIVGNKMDLLGADARAIFTRRFSHYPDIGYEIHWVSMRDPETLASLIARLGRETSILVGQSGVGKSSLVKTLLPDREIQIGRLSKATGLGRHTTSAATCYRLNGGGFLIDSPGVRSFRLGAIDREGLQRGFREFAPFLGRCRFADCHHAHEPDCAIREAVESGSIAPERLANFHHLLGRKPGQG</sequence>
<comment type="caution">
    <text evidence="6">The sequence shown here is derived from an EMBL/GenBank/DDBJ whole genome shotgun (WGS) entry which is preliminary data.</text>
</comment>
<dbReference type="GO" id="GO:0005737">
    <property type="term" value="C:cytoplasm"/>
    <property type="evidence" value="ECO:0007669"/>
    <property type="project" value="UniProtKB-SubCell"/>
</dbReference>
<reference evidence="6 7" key="1">
    <citation type="submission" date="2012-11" db="EMBL/GenBank/DDBJ databases">
        <title>Genome assembly of Thiorhodococcus sp. AK35.</title>
        <authorList>
            <person name="Nupur N."/>
            <person name="Khatri I."/>
            <person name="Subramanian S."/>
            <person name="Pinnaka A."/>
        </authorList>
    </citation>
    <scope>NUCLEOTIDE SEQUENCE [LARGE SCALE GENOMIC DNA]</scope>
    <source>
        <strain evidence="6 7">AK35</strain>
    </source>
</reference>
<dbReference type="eggNOG" id="COG1162">
    <property type="taxonomic scope" value="Bacteria"/>
</dbReference>
<feature type="binding site" evidence="3">
    <location>
        <begin position="157"/>
        <end position="160"/>
    </location>
    <ligand>
        <name>GTP</name>
        <dbReference type="ChEBI" id="CHEBI:37565"/>
    </ligand>
</feature>
<dbReference type="Gene3D" id="1.10.40.50">
    <property type="entry name" value="Probable gtpase engc, domain 3"/>
    <property type="match status" value="1"/>
</dbReference>
<proteinExistence type="inferred from homology"/>
<organism evidence="6 7">
    <name type="scientific">Imhoffiella purpurea</name>
    <dbReference type="NCBI Taxonomy" id="1249627"/>
    <lineage>
        <taxon>Bacteria</taxon>
        <taxon>Pseudomonadati</taxon>
        <taxon>Pseudomonadota</taxon>
        <taxon>Gammaproteobacteria</taxon>
        <taxon>Chromatiales</taxon>
        <taxon>Chromatiaceae</taxon>
        <taxon>Imhoffiella</taxon>
    </lineage>
</organism>
<dbReference type="Proteomes" id="UP000019460">
    <property type="component" value="Unassembled WGS sequence"/>
</dbReference>
<evidence type="ECO:0000256" key="1">
    <source>
        <dbReference type="ARBA" id="ARBA00022741"/>
    </source>
</evidence>
<dbReference type="InterPro" id="IPR010914">
    <property type="entry name" value="RsgA_GTPase_dom"/>
</dbReference>
<dbReference type="GO" id="GO:0005525">
    <property type="term" value="F:GTP binding"/>
    <property type="evidence" value="ECO:0007669"/>
    <property type="project" value="UniProtKB-UniRule"/>
</dbReference>
<keyword evidence="2 3" id="KW-0342">GTP-binding</keyword>
<comment type="subcellular location">
    <subcellularLocation>
        <location evidence="3">Cytoplasm</location>
    </subcellularLocation>
</comment>
<dbReference type="CDD" id="cd01854">
    <property type="entry name" value="YjeQ_EngC"/>
    <property type="match status" value="1"/>
</dbReference>
<dbReference type="EC" id="3.6.1.-" evidence="3"/>